<dbReference type="GO" id="GO:0005829">
    <property type="term" value="C:cytosol"/>
    <property type="evidence" value="ECO:0007669"/>
    <property type="project" value="TreeGrafter"/>
</dbReference>
<feature type="binding site" evidence="14">
    <location>
        <position position="311"/>
    </location>
    <ligand>
        <name>Mg(2+)</name>
        <dbReference type="ChEBI" id="CHEBI:18420"/>
        <label>2</label>
    </ligand>
</feature>
<comment type="cofactor">
    <cofactor evidence="14">
        <name>Mg(2+)</name>
        <dbReference type="ChEBI" id="CHEBI:18420"/>
    </cofactor>
    <cofactor evidence="14">
        <name>Mn(2+)</name>
        <dbReference type="ChEBI" id="CHEBI:29035"/>
    </cofactor>
    <text evidence="14">Binds 2 magnesium or manganese ions per subunit.</text>
</comment>
<evidence type="ECO:0000256" key="7">
    <source>
        <dbReference type="ARBA" id="ARBA00022842"/>
    </source>
</evidence>
<evidence type="ECO:0000256" key="5">
    <source>
        <dbReference type="ARBA" id="ARBA00022741"/>
    </source>
</evidence>
<organism evidence="17 18">
    <name type="scientific">Culicoidibacter larvae</name>
    <dbReference type="NCBI Taxonomy" id="2579976"/>
    <lineage>
        <taxon>Bacteria</taxon>
        <taxon>Bacillati</taxon>
        <taxon>Bacillota</taxon>
        <taxon>Culicoidibacteria</taxon>
        <taxon>Culicoidibacterales</taxon>
        <taxon>Culicoidibacteraceae</taxon>
        <taxon>Culicoidibacter</taxon>
    </lineage>
</organism>
<comment type="function">
    <text evidence="12">Cell wall formation.</text>
</comment>
<dbReference type="NCBIfam" id="TIGR01205">
    <property type="entry name" value="D_ala_D_alaTIGR"/>
    <property type="match status" value="1"/>
</dbReference>
<dbReference type="NCBIfam" id="NF002378">
    <property type="entry name" value="PRK01372.1"/>
    <property type="match status" value="1"/>
</dbReference>
<dbReference type="Gene3D" id="3.40.50.20">
    <property type="match status" value="1"/>
</dbReference>
<dbReference type="EC" id="6.3.2.4" evidence="12"/>
<comment type="similarity">
    <text evidence="2 12">Belongs to the D-alanine--D-alanine ligase family.</text>
</comment>
<dbReference type="InterPro" id="IPR011127">
    <property type="entry name" value="Dala_Dala_lig_N"/>
</dbReference>
<dbReference type="GO" id="GO:0005524">
    <property type="term" value="F:ATP binding"/>
    <property type="evidence" value="ECO:0007669"/>
    <property type="project" value="UniProtKB-UniRule"/>
</dbReference>
<dbReference type="PIRSF" id="PIRSF039102">
    <property type="entry name" value="Ddl/VanB"/>
    <property type="match status" value="1"/>
</dbReference>
<comment type="subcellular location">
    <subcellularLocation>
        <location evidence="12">Cytoplasm</location>
    </subcellularLocation>
</comment>
<dbReference type="InterPro" id="IPR005905">
    <property type="entry name" value="D_ala_D_ala"/>
</dbReference>
<keyword evidence="10 14" id="KW-0464">Manganese</keyword>
<dbReference type="InterPro" id="IPR011095">
    <property type="entry name" value="Dala_Dala_lig_C"/>
</dbReference>
<evidence type="ECO:0000256" key="11">
    <source>
        <dbReference type="ARBA" id="ARBA00023316"/>
    </source>
</evidence>
<gene>
    <name evidence="12" type="primary">ddl</name>
    <name evidence="17" type="ORF">FEZ08_05030</name>
</gene>
<dbReference type="InterPro" id="IPR016185">
    <property type="entry name" value="PreATP-grasp_dom_sf"/>
</dbReference>
<keyword evidence="12" id="KW-0963">Cytoplasm</keyword>
<evidence type="ECO:0000256" key="9">
    <source>
        <dbReference type="ARBA" id="ARBA00022984"/>
    </source>
</evidence>
<keyword evidence="9 12" id="KW-0573">Peptidoglycan synthesis</keyword>
<evidence type="ECO:0000256" key="2">
    <source>
        <dbReference type="ARBA" id="ARBA00010871"/>
    </source>
</evidence>
<dbReference type="PROSITE" id="PS00843">
    <property type="entry name" value="DALA_DALA_LIGASE_1"/>
    <property type="match status" value="1"/>
</dbReference>
<feature type="binding site" evidence="14">
    <location>
        <position position="313"/>
    </location>
    <ligand>
        <name>Mg(2+)</name>
        <dbReference type="ChEBI" id="CHEBI:18420"/>
        <label>2</label>
    </ligand>
</feature>
<dbReference type="OrthoDB" id="9813261at2"/>
<dbReference type="Pfam" id="PF01820">
    <property type="entry name" value="Dala_Dala_lig_N"/>
    <property type="match status" value="1"/>
</dbReference>
<keyword evidence="7 14" id="KW-0460">Magnesium</keyword>
<dbReference type="PANTHER" id="PTHR23132:SF25">
    <property type="entry name" value="D-ALANINE--D-ALANINE LIGASE A"/>
    <property type="match status" value="1"/>
</dbReference>
<keyword evidence="8 12" id="KW-0133">Cell shape</keyword>
<dbReference type="EMBL" id="VBWP01000003">
    <property type="protein sequence ID" value="TLG75415.1"/>
    <property type="molecule type" value="Genomic_DNA"/>
</dbReference>
<dbReference type="GO" id="GO:0008716">
    <property type="term" value="F:D-alanine-D-alanine ligase activity"/>
    <property type="evidence" value="ECO:0007669"/>
    <property type="project" value="UniProtKB-UniRule"/>
</dbReference>
<proteinExistence type="inferred from homology"/>
<comment type="caution">
    <text evidence="17">The sequence shown here is derived from an EMBL/GenBank/DDBJ whole genome shotgun (WGS) entry which is preliminary data.</text>
</comment>
<feature type="active site" evidence="13">
    <location>
        <position position="189"/>
    </location>
</feature>
<evidence type="ECO:0000313" key="17">
    <source>
        <dbReference type="EMBL" id="TLG75415.1"/>
    </source>
</evidence>
<feature type="active site" evidence="13">
    <location>
        <position position="322"/>
    </location>
</feature>
<comment type="cofactor">
    <cofactor evidence="1">
        <name>Mn(2+)</name>
        <dbReference type="ChEBI" id="CHEBI:29035"/>
    </cofactor>
</comment>
<accession>A0A5R8QDR5</accession>
<dbReference type="Gene3D" id="3.30.470.20">
    <property type="entry name" value="ATP-grasp fold, B domain"/>
    <property type="match status" value="1"/>
</dbReference>
<sequence>MSKTNVAIFFGGKSSEYAVSLQSAYAVISTLNTDIFKRTLIGISKFGQWFHYTGALENIKHDTWLHDRDNLHPITAHLSSSHPQLYANTAGIETALPIDVALPILHGKNGEDGTLQGMLELLRIPIAGCTTMSSALCMDKYRAHQLIQEAGIKVPRGMLFNSSQNMGEIGEQVSKLTYPLYVKPVCGGSSIGISKVNSAKQLNEAITEAFQHDENIIIEEHIDGIEVGCGIIGKTQLTIGAVDEVEIDSAFNDYNAKYEIPSKIHVPARIDPELRQKIQEASLLIYRTLGCSGFARVDCFLTPQNEIYFNEVNTIPGMTEKSRFPKMMAGIGLSLQTLTTTIIENTLTNK</sequence>
<protein>
    <recommendedName>
        <fullName evidence="12">D-alanine--D-alanine ligase</fullName>
        <ecNumber evidence="12">6.3.2.4</ecNumber>
    </recommendedName>
    <alternativeName>
        <fullName evidence="12">D-Ala-D-Ala ligase</fullName>
    </alternativeName>
    <alternativeName>
        <fullName evidence="12">D-alanylalanine synthetase</fullName>
    </alternativeName>
</protein>
<feature type="binding site" evidence="14">
    <location>
        <position position="311"/>
    </location>
    <ligand>
        <name>Mg(2+)</name>
        <dbReference type="ChEBI" id="CHEBI:18420"/>
        <label>1</label>
    </ligand>
</feature>
<comment type="pathway">
    <text evidence="12">Cell wall biogenesis; peptidoglycan biosynthesis.</text>
</comment>
<evidence type="ECO:0000256" key="4">
    <source>
        <dbReference type="ARBA" id="ARBA00022723"/>
    </source>
</evidence>
<dbReference type="InParanoid" id="A0A5R8QDR5"/>
<dbReference type="InterPro" id="IPR013815">
    <property type="entry name" value="ATP_grasp_subdomain_1"/>
</dbReference>
<keyword evidence="6 15" id="KW-0067">ATP-binding</keyword>
<dbReference type="NCBIfam" id="NF002528">
    <property type="entry name" value="PRK01966.1-4"/>
    <property type="match status" value="1"/>
</dbReference>
<dbReference type="InterPro" id="IPR000291">
    <property type="entry name" value="D-Ala_lig_Van_CS"/>
</dbReference>
<dbReference type="SUPFAM" id="SSF52440">
    <property type="entry name" value="PreATP-grasp domain"/>
    <property type="match status" value="1"/>
</dbReference>
<keyword evidence="3 12" id="KW-0436">Ligase</keyword>
<feature type="active site" evidence="13">
    <location>
        <position position="16"/>
    </location>
</feature>
<feature type="binding site" evidence="14">
    <location>
        <position position="298"/>
    </location>
    <ligand>
        <name>Mg(2+)</name>
        <dbReference type="ChEBI" id="CHEBI:18420"/>
        <label>1</label>
    </ligand>
</feature>
<evidence type="ECO:0000256" key="1">
    <source>
        <dbReference type="ARBA" id="ARBA00001936"/>
    </source>
</evidence>
<feature type="domain" description="ATP-grasp" evidence="16">
    <location>
        <begin position="144"/>
        <end position="344"/>
    </location>
</feature>
<dbReference type="SUPFAM" id="SSF56059">
    <property type="entry name" value="Glutathione synthetase ATP-binding domain-like"/>
    <property type="match status" value="1"/>
</dbReference>
<name>A0A5R8QDR5_9FIRM</name>
<dbReference type="GO" id="GO:0009252">
    <property type="term" value="P:peptidoglycan biosynthetic process"/>
    <property type="evidence" value="ECO:0007669"/>
    <property type="project" value="UniProtKB-UniRule"/>
</dbReference>
<keyword evidence="18" id="KW-1185">Reference proteome</keyword>
<evidence type="ECO:0000256" key="10">
    <source>
        <dbReference type="ARBA" id="ARBA00023211"/>
    </source>
</evidence>
<evidence type="ECO:0000259" key="16">
    <source>
        <dbReference type="PROSITE" id="PS50975"/>
    </source>
</evidence>
<dbReference type="GO" id="GO:0071555">
    <property type="term" value="P:cell wall organization"/>
    <property type="evidence" value="ECO:0007669"/>
    <property type="project" value="UniProtKB-KW"/>
</dbReference>
<evidence type="ECO:0000256" key="15">
    <source>
        <dbReference type="PROSITE-ProRule" id="PRU00409"/>
    </source>
</evidence>
<dbReference type="RefSeq" id="WP_138190622.1">
    <property type="nucleotide sequence ID" value="NZ_VBWP01000003.1"/>
</dbReference>
<dbReference type="PANTHER" id="PTHR23132">
    <property type="entry name" value="D-ALANINE--D-ALANINE LIGASE"/>
    <property type="match status" value="1"/>
</dbReference>
<evidence type="ECO:0000313" key="18">
    <source>
        <dbReference type="Proteomes" id="UP000306912"/>
    </source>
</evidence>
<evidence type="ECO:0000256" key="6">
    <source>
        <dbReference type="ARBA" id="ARBA00022840"/>
    </source>
</evidence>
<dbReference type="GO" id="GO:0046872">
    <property type="term" value="F:metal ion binding"/>
    <property type="evidence" value="ECO:0007669"/>
    <property type="project" value="UniProtKB-KW"/>
</dbReference>
<dbReference type="Proteomes" id="UP000306912">
    <property type="component" value="Unassembled WGS sequence"/>
</dbReference>
<comment type="catalytic activity">
    <reaction evidence="12">
        <text>2 D-alanine + ATP = D-alanyl-D-alanine + ADP + phosphate + H(+)</text>
        <dbReference type="Rhea" id="RHEA:11224"/>
        <dbReference type="ChEBI" id="CHEBI:15378"/>
        <dbReference type="ChEBI" id="CHEBI:30616"/>
        <dbReference type="ChEBI" id="CHEBI:43474"/>
        <dbReference type="ChEBI" id="CHEBI:57416"/>
        <dbReference type="ChEBI" id="CHEBI:57822"/>
        <dbReference type="ChEBI" id="CHEBI:456216"/>
        <dbReference type="EC" id="6.3.2.4"/>
    </reaction>
</comment>
<dbReference type="InterPro" id="IPR011761">
    <property type="entry name" value="ATP-grasp"/>
</dbReference>
<dbReference type="GO" id="GO:0008360">
    <property type="term" value="P:regulation of cell shape"/>
    <property type="evidence" value="ECO:0007669"/>
    <property type="project" value="UniProtKB-KW"/>
</dbReference>
<evidence type="ECO:0000256" key="12">
    <source>
        <dbReference type="HAMAP-Rule" id="MF_00047"/>
    </source>
</evidence>
<dbReference type="PROSITE" id="PS50975">
    <property type="entry name" value="ATP_GRASP"/>
    <property type="match status" value="1"/>
</dbReference>
<keyword evidence="5 15" id="KW-0547">Nucleotide-binding</keyword>
<evidence type="ECO:0000256" key="3">
    <source>
        <dbReference type="ARBA" id="ARBA00022598"/>
    </source>
</evidence>
<dbReference type="UniPathway" id="UPA00219"/>
<reference evidence="17 18" key="1">
    <citation type="submission" date="2019-05" db="EMBL/GenBank/DDBJ databases">
        <title>Culicoidintestinum kansasii gen. nov., sp. nov. from the gastrointestinal tract of the biting midge, Culicoides sonorensis.</title>
        <authorList>
            <person name="Neupane S."/>
            <person name="Ghosh A."/>
            <person name="Gunther S."/>
            <person name="Martin K."/>
            <person name="Zurek L."/>
        </authorList>
    </citation>
    <scope>NUCLEOTIDE SEQUENCE [LARGE SCALE GENOMIC DNA]</scope>
    <source>
        <strain evidence="17 18">CS-1</strain>
    </source>
</reference>
<dbReference type="Gene3D" id="3.30.1490.20">
    <property type="entry name" value="ATP-grasp fold, A domain"/>
    <property type="match status" value="1"/>
</dbReference>
<dbReference type="Pfam" id="PF07478">
    <property type="entry name" value="Dala_Dala_lig_C"/>
    <property type="match status" value="1"/>
</dbReference>
<evidence type="ECO:0000256" key="8">
    <source>
        <dbReference type="ARBA" id="ARBA00022960"/>
    </source>
</evidence>
<keyword evidence="11 12" id="KW-0961">Cell wall biogenesis/degradation</keyword>
<evidence type="ECO:0000256" key="13">
    <source>
        <dbReference type="PIRSR" id="PIRSR039102-1"/>
    </source>
</evidence>
<dbReference type="HAMAP" id="MF_00047">
    <property type="entry name" value="Dala_Dala_lig"/>
    <property type="match status" value="1"/>
</dbReference>
<keyword evidence="4 14" id="KW-0479">Metal-binding</keyword>
<evidence type="ECO:0000256" key="14">
    <source>
        <dbReference type="PIRSR" id="PIRSR039102-3"/>
    </source>
</evidence>
<dbReference type="AlphaFoldDB" id="A0A5R8QDR5"/>